<protein>
    <submittedName>
        <fullName evidence="2">Nucleotidyltransferase domain-containing protein</fullName>
    </submittedName>
</protein>
<accession>A0A418M995</accession>
<dbReference type="InterPro" id="IPR052548">
    <property type="entry name" value="Type_VII_TA_antitoxin"/>
</dbReference>
<dbReference type="Pfam" id="PF01909">
    <property type="entry name" value="NTP_transf_2"/>
    <property type="match status" value="1"/>
</dbReference>
<reference evidence="2 3" key="1">
    <citation type="submission" date="2018-08" db="EMBL/GenBank/DDBJ databases">
        <title>Fibrisoma montanum sp. nov., isolated from Danxia mountain soil.</title>
        <authorList>
            <person name="Huang Y."/>
        </authorList>
    </citation>
    <scope>NUCLEOTIDE SEQUENCE [LARGE SCALE GENOMIC DNA]</scope>
    <source>
        <strain evidence="2 3">HYT19</strain>
    </source>
</reference>
<dbReference type="CDD" id="cd05403">
    <property type="entry name" value="NT_KNTase_like"/>
    <property type="match status" value="1"/>
</dbReference>
<evidence type="ECO:0000259" key="1">
    <source>
        <dbReference type="Pfam" id="PF01909"/>
    </source>
</evidence>
<dbReference type="Proteomes" id="UP000283523">
    <property type="component" value="Unassembled WGS sequence"/>
</dbReference>
<dbReference type="RefSeq" id="WP_119668840.1">
    <property type="nucleotide sequence ID" value="NZ_QXED01000004.1"/>
</dbReference>
<dbReference type="GO" id="GO:0016779">
    <property type="term" value="F:nucleotidyltransferase activity"/>
    <property type="evidence" value="ECO:0007669"/>
    <property type="project" value="InterPro"/>
</dbReference>
<evidence type="ECO:0000313" key="3">
    <source>
        <dbReference type="Proteomes" id="UP000283523"/>
    </source>
</evidence>
<dbReference type="InterPro" id="IPR043519">
    <property type="entry name" value="NT_sf"/>
</dbReference>
<dbReference type="PANTHER" id="PTHR33933:SF1">
    <property type="entry name" value="PROTEIN ADENYLYLTRANSFERASE MNTA-RELATED"/>
    <property type="match status" value="1"/>
</dbReference>
<keyword evidence="2" id="KW-0808">Transferase</keyword>
<keyword evidence="3" id="KW-1185">Reference proteome</keyword>
<gene>
    <name evidence="2" type="ORF">DYU11_16775</name>
</gene>
<sequence length="117" mass="13425">MEATYKPKALTPEQLQTLSQEVKQALTDLYGDRLDQVILYGSYARGDYHAESDVDYLVVLNDEEVKAGSEIWYMGDKIGDLSLKYDVFVSTKPTSLTKYLDSELFLYQNVRQEGKRL</sequence>
<dbReference type="SUPFAM" id="SSF81301">
    <property type="entry name" value="Nucleotidyltransferase"/>
    <property type="match status" value="1"/>
</dbReference>
<dbReference type="Gene3D" id="3.30.460.10">
    <property type="entry name" value="Beta Polymerase, domain 2"/>
    <property type="match status" value="1"/>
</dbReference>
<dbReference type="InterPro" id="IPR002934">
    <property type="entry name" value="Polymerase_NTP_transf_dom"/>
</dbReference>
<dbReference type="PANTHER" id="PTHR33933">
    <property type="entry name" value="NUCLEOTIDYLTRANSFERASE"/>
    <property type="match status" value="1"/>
</dbReference>
<proteinExistence type="predicted"/>
<evidence type="ECO:0000313" key="2">
    <source>
        <dbReference type="EMBL" id="RIV22657.1"/>
    </source>
</evidence>
<dbReference type="AlphaFoldDB" id="A0A418M995"/>
<name>A0A418M995_9BACT</name>
<dbReference type="OrthoDB" id="1321649at2"/>
<organism evidence="2 3">
    <name type="scientific">Fibrisoma montanum</name>
    <dbReference type="NCBI Taxonomy" id="2305895"/>
    <lineage>
        <taxon>Bacteria</taxon>
        <taxon>Pseudomonadati</taxon>
        <taxon>Bacteroidota</taxon>
        <taxon>Cytophagia</taxon>
        <taxon>Cytophagales</taxon>
        <taxon>Spirosomataceae</taxon>
        <taxon>Fibrisoma</taxon>
    </lineage>
</organism>
<dbReference type="EMBL" id="QXED01000004">
    <property type="protein sequence ID" value="RIV22657.1"/>
    <property type="molecule type" value="Genomic_DNA"/>
</dbReference>
<comment type="caution">
    <text evidence="2">The sequence shown here is derived from an EMBL/GenBank/DDBJ whole genome shotgun (WGS) entry which is preliminary data.</text>
</comment>
<feature type="domain" description="Polymerase nucleotidyl transferase" evidence="1">
    <location>
        <begin position="21"/>
        <end position="89"/>
    </location>
</feature>